<dbReference type="InterPro" id="IPR015672">
    <property type="entry name" value="GPHR/GTG"/>
</dbReference>
<dbReference type="RefSeq" id="XP_007387561.1">
    <property type="nucleotide sequence ID" value="XM_007387499.1"/>
</dbReference>
<feature type="domain" description="Abscisic acid G-protein coupled receptor-like" evidence="6">
    <location>
        <begin position="329"/>
        <end position="527"/>
    </location>
</feature>
<feature type="domain" description="Golgi pH regulator conserved" evidence="7">
    <location>
        <begin position="204"/>
        <end position="271"/>
    </location>
</feature>
<sequence>MAQALTTVAWQTSLLTFTLRIPLFLVCRHVLLRSLEHDLRGMASESPDSKPGEHAHSPMASTSMLDLELDSLPQPLSTTRDSRSFLGSRSRPLHSKLARGCFAASFSESCTLFALLMMQGIEFMDARTRLVNWRISLLVLLLNILVFAPLSLSLSLMTRSSSDAQRKRPTPSRIGLAFTPVIVCLFLLSYIPLPETLSISTSEFLTTALARLVVLGTVILGLLSGFGATSNAWAFLPALARVKRDTPTEEDVKAATSALERIRDDLAQRRADKARTEEPQSESSWLSRVVPTLRGDDKMTMEMRGLETLEHQMSRNLDQLRQRRVDAAFSNTITGRLFGWGGRAFVIYCIYRTISCLVNVLLPIRTRSSSSSTDVTARLLHAAISVLPFTKNISMDSATAISRQISLVLVGFMIISSIRLVLRGVVRTLRMISSSGTKAGSASQIRSMGTSFMVLMLAQVMGIYLLATIVQMRTSFPPPATQPQASAPARDFNVFSTIPEFQVFGALFDWSFVLSALGSGVARWLDEKVNGAD</sequence>
<dbReference type="Proteomes" id="UP000054196">
    <property type="component" value="Unassembled WGS sequence"/>
</dbReference>
<evidence type="ECO:0000256" key="2">
    <source>
        <dbReference type="ARBA" id="ARBA00022692"/>
    </source>
</evidence>
<dbReference type="InterPro" id="IPR025969">
    <property type="entry name" value="ABA_GPCR_dom"/>
</dbReference>
<dbReference type="EMBL" id="JH687551">
    <property type="protein sequence ID" value="EIN05158.1"/>
    <property type="molecule type" value="Genomic_DNA"/>
</dbReference>
<evidence type="ECO:0000259" key="7">
    <source>
        <dbReference type="Pfam" id="PF12537"/>
    </source>
</evidence>
<feature type="transmembrane region" description="Helical" evidence="5">
    <location>
        <begin position="97"/>
        <end position="121"/>
    </location>
</feature>
<evidence type="ECO:0008006" key="10">
    <source>
        <dbReference type="Google" id="ProtNLM"/>
    </source>
</evidence>
<feature type="transmembrane region" description="Helical" evidence="5">
    <location>
        <begin position="447"/>
        <end position="467"/>
    </location>
</feature>
<keyword evidence="2 5" id="KW-0812">Transmembrane</keyword>
<dbReference type="OrthoDB" id="264392at2759"/>
<dbReference type="AlphaFoldDB" id="R7S4K2"/>
<dbReference type="Pfam" id="PF12537">
    <property type="entry name" value="GPHR_N"/>
    <property type="match status" value="1"/>
</dbReference>
<dbReference type="Pfam" id="PF12430">
    <property type="entry name" value="ABA_GPCR"/>
    <property type="match status" value="1"/>
</dbReference>
<evidence type="ECO:0000256" key="5">
    <source>
        <dbReference type="SAM" id="Phobius"/>
    </source>
</evidence>
<dbReference type="HOGENOM" id="CLU_029388_1_0_1"/>
<reference evidence="9" key="1">
    <citation type="journal article" date="2012" name="Science">
        <title>The Paleozoic origin of enzymatic lignin decomposition reconstructed from 31 fungal genomes.</title>
        <authorList>
            <person name="Floudas D."/>
            <person name="Binder M."/>
            <person name="Riley R."/>
            <person name="Barry K."/>
            <person name="Blanchette R.A."/>
            <person name="Henrissat B."/>
            <person name="Martinez A.T."/>
            <person name="Otillar R."/>
            <person name="Spatafora J.W."/>
            <person name="Yadav J.S."/>
            <person name="Aerts A."/>
            <person name="Benoit I."/>
            <person name="Boyd A."/>
            <person name="Carlson A."/>
            <person name="Copeland A."/>
            <person name="Coutinho P.M."/>
            <person name="de Vries R.P."/>
            <person name="Ferreira P."/>
            <person name="Findley K."/>
            <person name="Foster B."/>
            <person name="Gaskell J."/>
            <person name="Glotzer D."/>
            <person name="Gorecki P."/>
            <person name="Heitman J."/>
            <person name="Hesse C."/>
            <person name="Hori C."/>
            <person name="Igarashi K."/>
            <person name="Jurgens J.A."/>
            <person name="Kallen N."/>
            <person name="Kersten P."/>
            <person name="Kohler A."/>
            <person name="Kuees U."/>
            <person name="Kumar T.K.A."/>
            <person name="Kuo A."/>
            <person name="LaButti K."/>
            <person name="Larrondo L.F."/>
            <person name="Lindquist E."/>
            <person name="Ling A."/>
            <person name="Lombard V."/>
            <person name="Lucas S."/>
            <person name="Lundell T."/>
            <person name="Martin R."/>
            <person name="McLaughlin D.J."/>
            <person name="Morgenstern I."/>
            <person name="Morin E."/>
            <person name="Murat C."/>
            <person name="Nagy L.G."/>
            <person name="Nolan M."/>
            <person name="Ohm R.A."/>
            <person name="Patyshakuliyeva A."/>
            <person name="Rokas A."/>
            <person name="Ruiz-Duenas F.J."/>
            <person name="Sabat G."/>
            <person name="Salamov A."/>
            <person name="Samejima M."/>
            <person name="Schmutz J."/>
            <person name="Slot J.C."/>
            <person name="St John F."/>
            <person name="Stenlid J."/>
            <person name="Sun H."/>
            <person name="Sun S."/>
            <person name="Syed K."/>
            <person name="Tsang A."/>
            <person name="Wiebenga A."/>
            <person name="Young D."/>
            <person name="Pisabarro A."/>
            <person name="Eastwood D.C."/>
            <person name="Martin F."/>
            <person name="Cullen D."/>
            <person name="Grigoriev I.V."/>
            <person name="Hibbett D.S."/>
        </authorList>
    </citation>
    <scope>NUCLEOTIDE SEQUENCE [LARGE SCALE GENOMIC DNA]</scope>
    <source>
        <strain evidence="9">HHB-11173 SS5</strain>
    </source>
</reference>
<dbReference type="GeneID" id="18881568"/>
<feature type="transmembrane region" description="Helical" evidence="5">
    <location>
        <begin position="405"/>
        <end position="426"/>
    </location>
</feature>
<feature type="transmembrane region" description="Helical" evidence="5">
    <location>
        <begin position="133"/>
        <end position="154"/>
    </location>
</feature>
<dbReference type="KEGG" id="psq:PUNSTDRAFT_146054"/>
<dbReference type="eggNOG" id="KOG2417">
    <property type="taxonomic scope" value="Eukaryota"/>
</dbReference>
<evidence type="ECO:0000256" key="3">
    <source>
        <dbReference type="ARBA" id="ARBA00022989"/>
    </source>
</evidence>
<feature type="transmembrane region" description="Helical" evidence="5">
    <location>
        <begin position="12"/>
        <end position="32"/>
    </location>
</feature>
<evidence type="ECO:0000313" key="9">
    <source>
        <dbReference type="Proteomes" id="UP000054196"/>
    </source>
</evidence>
<evidence type="ECO:0000256" key="4">
    <source>
        <dbReference type="ARBA" id="ARBA00023136"/>
    </source>
</evidence>
<dbReference type="PANTHER" id="PTHR15948:SF0">
    <property type="entry name" value="GOLGI PH REGULATOR A-RELATED"/>
    <property type="match status" value="1"/>
</dbReference>
<keyword evidence="3 5" id="KW-1133">Transmembrane helix</keyword>
<organism evidence="8 9">
    <name type="scientific">Punctularia strigosozonata (strain HHB-11173)</name>
    <name type="common">White-rot fungus</name>
    <dbReference type="NCBI Taxonomy" id="741275"/>
    <lineage>
        <taxon>Eukaryota</taxon>
        <taxon>Fungi</taxon>
        <taxon>Dikarya</taxon>
        <taxon>Basidiomycota</taxon>
        <taxon>Agaricomycotina</taxon>
        <taxon>Agaricomycetes</taxon>
        <taxon>Corticiales</taxon>
        <taxon>Punctulariaceae</taxon>
        <taxon>Punctularia</taxon>
    </lineage>
</organism>
<comment type="subcellular location">
    <subcellularLocation>
        <location evidence="1">Membrane</location>
        <topology evidence="1">Multi-pass membrane protein</topology>
    </subcellularLocation>
</comment>
<accession>R7S4K2</accession>
<dbReference type="OMA" id="FSVYCVY"/>
<keyword evidence="4 5" id="KW-0472">Membrane</keyword>
<feature type="transmembrane region" description="Helical" evidence="5">
    <location>
        <begin position="345"/>
        <end position="364"/>
    </location>
</feature>
<dbReference type="PANTHER" id="PTHR15948">
    <property type="entry name" value="G-PROTEIN COUPLED RECEPTOR 89-RELATED"/>
    <property type="match status" value="1"/>
</dbReference>
<evidence type="ECO:0000259" key="6">
    <source>
        <dbReference type="Pfam" id="PF12430"/>
    </source>
</evidence>
<feature type="transmembrane region" description="Helical" evidence="5">
    <location>
        <begin position="174"/>
        <end position="193"/>
    </location>
</feature>
<keyword evidence="9" id="KW-1185">Reference proteome</keyword>
<dbReference type="GO" id="GO:0016020">
    <property type="term" value="C:membrane"/>
    <property type="evidence" value="ECO:0007669"/>
    <property type="project" value="UniProtKB-SubCell"/>
</dbReference>
<name>R7S4K2_PUNST</name>
<protein>
    <recommendedName>
        <fullName evidence="10">G protein-coupled receptor 89</fullName>
    </recommendedName>
</protein>
<proteinExistence type="predicted"/>
<feature type="transmembrane region" description="Helical" evidence="5">
    <location>
        <begin position="213"/>
        <end position="236"/>
    </location>
</feature>
<evidence type="ECO:0000313" key="8">
    <source>
        <dbReference type="EMBL" id="EIN05158.1"/>
    </source>
</evidence>
<evidence type="ECO:0000256" key="1">
    <source>
        <dbReference type="ARBA" id="ARBA00004141"/>
    </source>
</evidence>
<dbReference type="InterPro" id="IPR022535">
    <property type="entry name" value="Golgi_pH-regulator_cons_dom"/>
</dbReference>
<gene>
    <name evidence="8" type="ORF">PUNSTDRAFT_146054</name>
</gene>